<name>A0AAV4PXQ1_9ARAC</name>
<dbReference type="Proteomes" id="UP001054837">
    <property type="component" value="Unassembled WGS sequence"/>
</dbReference>
<dbReference type="Pfam" id="PF04665">
    <property type="entry name" value="Pox_A32"/>
    <property type="match status" value="1"/>
</dbReference>
<dbReference type="InterPro" id="IPR044044">
    <property type="entry name" value="DUF5679"/>
</dbReference>
<dbReference type="GO" id="GO:0006644">
    <property type="term" value="P:phospholipid metabolic process"/>
    <property type="evidence" value="ECO:0007669"/>
    <property type="project" value="InterPro"/>
</dbReference>
<dbReference type="GO" id="GO:0050482">
    <property type="term" value="P:arachidonate secretion"/>
    <property type="evidence" value="ECO:0007669"/>
    <property type="project" value="InterPro"/>
</dbReference>
<dbReference type="Gene3D" id="1.20.90.10">
    <property type="entry name" value="Phospholipase A2 domain"/>
    <property type="match status" value="1"/>
</dbReference>
<dbReference type="InterPro" id="IPR006758">
    <property type="entry name" value="A32L"/>
</dbReference>
<dbReference type="EMBL" id="BPLQ01003508">
    <property type="protein sequence ID" value="GIY01004.1"/>
    <property type="molecule type" value="Genomic_DNA"/>
</dbReference>
<dbReference type="InterPro" id="IPR027417">
    <property type="entry name" value="P-loop_NTPase"/>
</dbReference>
<accession>A0AAV4PXQ1</accession>
<dbReference type="Pfam" id="PF08398">
    <property type="entry name" value="Phospholip_A2_4"/>
    <property type="match status" value="1"/>
</dbReference>
<evidence type="ECO:0000259" key="2">
    <source>
        <dbReference type="Pfam" id="PF18930"/>
    </source>
</evidence>
<feature type="domain" description="DUF5679" evidence="2">
    <location>
        <begin position="313"/>
        <end position="346"/>
    </location>
</feature>
<dbReference type="GO" id="GO:0005198">
    <property type="term" value="F:structural molecule activity"/>
    <property type="evidence" value="ECO:0007669"/>
    <property type="project" value="InterPro"/>
</dbReference>
<feature type="domain" description="Phospholipase A2-like" evidence="1">
    <location>
        <begin position="211"/>
        <end position="276"/>
    </location>
</feature>
<organism evidence="3 4">
    <name type="scientific">Caerostris darwini</name>
    <dbReference type="NCBI Taxonomy" id="1538125"/>
    <lineage>
        <taxon>Eukaryota</taxon>
        <taxon>Metazoa</taxon>
        <taxon>Ecdysozoa</taxon>
        <taxon>Arthropoda</taxon>
        <taxon>Chelicerata</taxon>
        <taxon>Arachnida</taxon>
        <taxon>Araneae</taxon>
        <taxon>Araneomorphae</taxon>
        <taxon>Entelegynae</taxon>
        <taxon>Araneoidea</taxon>
        <taxon>Araneidae</taxon>
        <taxon>Caerostris</taxon>
    </lineage>
</organism>
<evidence type="ECO:0000313" key="4">
    <source>
        <dbReference type="Proteomes" id="UP001054837"/>
    </source>
</evidence>
<dbReference type="InterPro" id="IPR013607">
    <property type="entry name" value="Phospholipase_A2-like"/>
</dbReference>
<keyword evidence="4" id="KW-1185">Reference proteome</keyword>
<dbReference type="SUPFAM" id="SSF52540">
    <property type="entry name" value="P-loop containing nucleoside triphosphate hydrolases"/>
    <property type="match status" value="1"/>
</dbReference>
<protein>
    <submittedName>
        <fullName evidence="3">DUF5679 domain-containing protein</fullName>
    </submittedName>
</protein>
<evidence type="ECO:0000313" key="3">
    <source>
        <dbReference type="EMBL" id="GIY01004.1"/>
    </source>
</evidence>
<proteinExistence type="predicted"/>
<sequence length="346" mass="40157">MYKDYAFEIENYDKPIEEEANQNPWLPPHKFRLIIIGKSGSGKTTVVLNIIRKIMDNFDVLYICAKNIHEPKYQKLIDDYTKYEDIEKEDIDLICKKLSKKDKKALLEDFQKYKKETVFVSDLSEFITFEDLDETKKNLIVFDDCLLEKDQSLIEQLYLQGRHKNASNIYLAQCYFPIPKVIRDNSNYSFFGVISGGDIVSWLQDKLNPPEMHIPGYQYCGPFTKLKKRLERGDPGINRVDKACKKHDMDYNETKDTKQRHIADQKFLDDLDAIKNPTNGIFPLGERQARAIIKPIIKAKKMFGLGLSKTNIYCVKCKSHTETKDINQTVSKNNRPMLKGICVQCG</sequence>
<dbReference type="InterPro" id="IPR036444">
    <property type="entry name" value="PLipase_A2_dom_sf"/>
</dbReference>
<gene>
    <name evidence="3" type="primary">AVEN_180971_1</name>
    <name evidence="3" type="ORF">CDAR_46311</name>
</gene>
<reference evidence="3 4" key="1">
    <citation type="submission" date="2021-06" db="EMBL/GenBank/DDBJ databases">
        <title>Caerostris darwini draft genome.</title>
        <authorList>
            <person name="Kono N."/>
            <person name="Arakawa K."/>
        </authorList>
    </citation>
    <scope>NUCLEOTIDE SEQUENCE [LARGE SCALE GENOMIC DNA]</scope>
</reference>
<dbReference type="Pfam" id="PF18930">
    <property type="entry name" value="DUF5679"/>
    <property type="match status" value="1"/>
</dbReference>
<evidence type="ECO:0000259" key="1">
    <source>
        <dbReference type="Pfam" id="PF08398"/>
    </source>
</evidence>
<comment type="caution">
    <text evidence="3">The sequence shown here is derived from an EMBL/GenBank/DDBJ whole genome shotgun (WGS) entry which is preliminary data.</text>
</comment>
<dbReference type="GO" id="GO:0004623">
    <property type="term" value="F:phospholipase A2 activity"/>
    <property type="evidence" value="ECO:0007669"/>
    <property type="project" value="InterPro"/>
</dbReference>
<dbReference type="AlphaFoldDB" id="A0AAV4PXQ1"/>
<dbReference type="Gene3D" id="3.40.50.300">
    <property type="entry name" value="P-loop containing nucleotide triphosphate hydrolases"/>
    <property type="match status" value="1"/>
</dbReference>